<evidence type="ECO:0000313" key="9">
    <source>
        <dbReference type="EMBL" id="KAH7282924.1"/>
    </source>
</evidence>
<evidence type="ECO:0000256" key="7">
    <source>
        <dbReference type="SAM" id="SignalP"/>
    </source>
</evidence>
<evidence type="ECO:0000256" key="6">
    <source>
        <dbReference type="SAM" id="Phobius"/>
    </source>
</evidence>
<protein>
    <recommendedName>
        <fullName evidence="8">RING-type domain-containing protein</fullName>
    </recommendedName>
</protein>
<accession>A0A8T2QH22</accession>
<sequence>MDLGTITQIALAFLLLWLTCFARRSGPHADSMMTVWRAGDMPYPTVQTLLMLLPHTLGLWEAATEAFFMGPRSLRAAVLLPFIHAVHISSVYRFVMTPLLRPWAAAADEYSIPVLCLVADLSLLSFAIILADIVKLDAAIEVVCVCLRIRNSHLHRALKRQVKYHTLCVRNVSHVSPISDNNEQSEEGFSLRNSSSRRNEDLDGFPSSVRLYIEYCCICLSPLKSSCGRVRYRIRFIPSCGHGFHPRCIRRWLQLRNNEALCPVCRAHVPSTPSFRPSLPKQGVLM</sequence>
<feature type="transmembrane region" description="Helical" evidence="6">
    <location>
        <begin position="76"/>
        <end position="95"/>
    </location>
</feature>
<keyword evidence="1" id="KW-0479">Metal-binding</keyword>
<dbReference type="GO" id="GO:0008270">
    <property type="term" value="F:zinc ion binding"/>
    <property type="evidence" value="ECO:0007669"/>
    <property type="project" value="UniProtKB-KW"/>
</dbReference>
<evidence type="ECO:0000256" key="1">
    <source>
        <dbReference type="ARBA" id="ARBA00022723"/>
    </source>
</evidence>
<evidence type="ECO:0000256" key="2">
    <source>
        <dbReference type="ARBA" id="ARBA00022771"/>
    </source>
</evidence>
<dbReference type="Proteomes" id="UP000825935">
    <property type="component" value="Chromosome 35"/>
</dbReference>
<keyword evidence="2 4" id="KW-0863">Zinc-finger</keyword>
<dbReference type="AlphaFoldDB" id="A0A8T2QH22"/>
<keyword evidence="6" id="KW-1133">Transmembrane helix</keyword>
<proteinExistence type="predicted"/>
<keyword evidence="7" id="KW-0732">Signal</keyword>
<reference evidence="9" key="1">
    <citation type="submission" date="2021-08" db="EMBL/GenBank/DDBJ databases">
        <title>WGS assembly of Ceratopteris richardii.</title>
        <authorList>
            <person name="Marchant D.B."/>
            <person name="Chen G."/>
            <person name="Jenkins J."/>
            <person name="Shu S."/>
            <person name="Leebens-Mack J."/>
            <person name="Grimwood J."/>
            <person name="Schmutz J."/>
            <person name="Soltis P."/>
            <person name="Soltis D."/>
            <person name="Chen Z.-H."/>
        </authorList>
    </citation>
    <scope>NUCLEOTIDE SEQUENCE</scope>
    <source>
        <strain evidence="9">Whitten #5841</strain>
        <tissue evidence="9">Leaf</tissue>
    </source>
</reference>
<keyword evidence="6" id="KW-0812">Transmembrane</keyword>
<dbReference type="InterPro" id="IPR013083">
    <property type="entry name" value="Znf_RING/FYVE/PHD"/>
</dbReference>
<dbReference type="SUPFAM" id="SSF57850">
    <property type="entry name" value="RING/U-box"/>
    <property type="match status" value="1"/>
</dbReference>
<dbReference type="Pfam" id="PF13639">
    <property type="entry name" value="zf-RING_2"/>
    <property type="match status" value="1"/>
</dbReference>
<dbReference type="InterPro" id="IPR001841">
    <property type="entry name" value="Znf_RING"/>
</dbReference>
<name>A0A8T2QH22_CERRI</name>
<dbReference type="InterPro" id="IPR052788">
    <property type="entry name" value="RING-type_E3_ligase_ATL"/>
</dbReference>
<comment type="caution">
    <text evidence="9">The sequence shown here is derived from an EMBL/GenBank/DDBJ whole genome shotgun (WGS) entry which is preliminary data.</text>
</comment>
<keyword evidence="10" id="KW-1185">Reference proteome</keyword>
<feature type="signal peptide" evidence="7">
    <location>
        <begin position="1"/>
        <end position="22"/>
    </location>
</feature>
<dbReference type="PANTHER" id="PTHR45798">
    <property type="entry name" value="RING-H2 FINGER PROTEIN ATL61-RELATED-RELATED"/>
    <property type="match status" value="1"/>
</dbReference>
<keyword evidence="6" id="KW-0472">Membrane</keyword>
<dbReference type="Gene3D" id="3.30.40.10">
    <property type="entry name" value="Zinc/RING finger domain, C3HC4 (zinc finger)"/>
    <property type="match status" value="1"/>
</dbReference>
<dbReference type="PANTHER" id="PTHR45798:SF97">
    <property type="entry name" value="ALCOHOL-SENSITIVE RING FINGER PROTEIN 1"/>
    <property type="match status" value="1"/>
</dbReference>
<dbReference type="SMART" id="SM00184">
    <property type="entry name" value="RING"/>
    <property type="match status" value="1"/>
</dbReference>
<dbReference type="OrthoDB" id="5600418at2759"/>
<evidence type="ECO:0000313" key="10">
    <source>
        <dbReference type="Proteomes" id="UP000825935"/>
    </source>
</evidence>
<feature type="region of interest" description="Disordered" evidence="5">
    <location>
        <begin position="179"/>
        <end position="200"/>
    </location>
</feature>
<organism evidence="9 10">
    <name type="scientific">Ceratopteris richardii</name>
    <name type="common">Triangle waterfern</name>
    <dbReference type="NCBI Taxonomy" id="49495"/>
    <lineage>
        <taxon>Eukaryota</taxon>
        <taxon>Viridiplantae</taxon>
        <taxon>Streptophyta</taxon>
        <taxon>Embryophyta</taxon>
        <taxon>Tracheophyta</taxon>
        <taxon>Polypodiopsida</taxon>
        <taxon>Polypodiidae</taxon>
        <taxon>Polypodiales</taxon>
        <taxon>Pteridineae</taxon>
        <taxon>Pteridaceae</taxon>
        <taxon>Parkerioideae</taxon>
        <taxon>Ceratopteris</taxon>
    </lineage>
</organism>
<feature type="transmembrane region" description="Helical" evidence="6">
    <location>
        <begin position="110"/>
        <end position="131"/>
    </location>
</feature>
<evidence type="ECO:0000256" key="5">
    <source>
        <dbReference type="SAM" id="MobiDB-lite"/>
    </source>
</evidence>
<keyword evidence="3" id="KW-0862">Zinc</keyword>
<feature type="chain" id="PRO_5035854867" description="RING-type domain-containing protein" evidence="7">
    <location>
        <begin position="23"/>
        <end position="286"/>
    </location>
</feature>
<evidence type="ECO:0000259" key="8">
    <source>
        <dbReference type="PROSITE" id="PS50089"/>
    </source>
</evidence>
<dbReference type="PROSITE" id="PS50089">
    <property type="entry name" value="ZF_RING_2"/>
    <property type="match status" value="1"/>
</dbReference>
<feature type="domain" description="RING-type" evidence="8">
    <location>
        <begin position="216"/>
        <end position="266"/>
    </location>
</feature>
<evidence type="ECO:0000256" key="3">
    <source>
        <dbReference type="ARBA" id="ARBA00022833"/>
    </source>
</evidence>
<gene>
    <name evidence="9" type="ORF">KP509_35G053700</name>
</gene>
<evidence type="ECO:0000256" key="4">
    <source>
        <dbReference type="PROSITE-ProRule" id="PRU00175"/>
    </source>
</evidence>
<dbReference type="EMBL" id="CM035440">
    <property type="protein sequence ID" value="KAH7282924.1"/>
    <property type="molecule type" value="Genomic_DNA"/>
</dbReference>